<evidence type="ECO:0000313" key="9">
    <source>
        <dbReference type="EMBL" id="VAW63652.1"/>
    </source>
</evidence>
<evidence type="ECO:0000256" key="5">
    <source>
        <dbReference type="ARBA" id="ARBA00023015"/>
    </source>
</evidence>
<evidence type="ECO:0000256" key="3">
    <source>
        <dbReference type="ARBA" id="ARBA00022491"/>
    </source>
</evidence>
<protein>
    <recommendedName>
        <fullName evidence="2">Negative regulator of flagellin synthesis</fullName>
    </recommendedName>
</protein>
<keyword evidence="4" id="KW-1005">Bacterial flagellum biogenesis</keyword>
<feature type="compositionally biased region" description="Low complexity" evidence="7">
    <location>
        <begin position="47"/>
        <end position="65"/>
    </location>
</feature>
<dbReference type="InterPro" id="IPR035890">
    <property type="entry name" value="Anti-sigma-28_factor_FlgM_sf"/>
</dbReference>
<organism evidence="9">
    <name type="scientific">hydrothermal vent metagenome</name>
    <dbReference type="NCBI Taxonomy" id="652676"/>
    <lineage>
        <taxon>unclassified sequences</taxon>
        <taxon>metagenomes</taxon>
        <taxon>ecological metagenomes</taxon>
    </lineage>
</organism>
<comment type="similarity">
    <text evidence="1">Belongs to the FlgM family.</text>
</comment>
<dbReference type="EMBL" id="UOFH01000254">
    <property type="protein sequence ID" value="VAW63652.1"/>
    <property type="molecule type" value="Genomic_DNA"/>
</dbReference>
<dbReference type="GO" id="GO:0044781">
    <property type="term" value="P:bacterial-type flagellum organization"/>
    <property type="evidence" value="ECO:0007669"/>
    <property type="project" value="UniProtKB-KW"/>
</dbReference>
<proteinExistence type="inferred from homology"/>
<dbReference type="GO" id="GO:0045892">
    <property type="term" value="P:negative regulation of DNA-templated transcription"/>
    <property type="evidence" value="ECO:0007669"/>
    <property type="project" value="InterPro"/>
</dbReference>
<evidence type="ECO:0000256" key="6">
    <source>
        <dbReference type="ARBA" id="ARBA00023163"/>
    </source>
</evidence>
<feature type="region of interest" description="Disordered" evidence="7">
    <location>
        <begin position="1"/>
        <end position="70"/>
    </location>
</feature>
<keyword evidence="6" id="KW-0804">Transcription</keyword>
<evidence type="ECO:0000259" key="8">
    <source>
        <dbReference type="Pfam" id="PF04316"/>
    </source>
</evidence>
<dbReference type="NCBIfam" id="TIGR03824">
    <property type="entry name" value="FlgM_jcvi"/>
    <property type="match status" value="1"/>
</dbReference>
<evidence type="ECO:0000256" key="4">
    <source>
        <dbReference type="ARBA" id="ARBA00022795"/>
    </source>
</evidence>
<sequence length="105" mass="11038">MSNPINPLSRSSAGSVNSNAEKPQNNVSAKGAPDSGTSSISSQDTVSLSQKSQQVSGLQQQLNSSPAIDQAKVDSIKQEIANGNYPLDAEKIAENLINLERSLLE</sequence>
<reference evidence="9" key="1">
    <citation type="submission" date="2018-06" db="EMBL/GenBank/DDBJ databases">
        <authorList>
            <person name="Zhirakovskaya E."/>
        </authorList>
    </citation>
    <scope>NUCLEOTIDE SEQUENCE</scope>
</reference>
<dbReference type="AlphaFoldDB" id="A0A3B0XK09"/>
<gene>
    <name evidence="9" type="ORF">MNBD_GAMMA08-734</name>
</gene>
<evidence type="ECO:0000256" key="1">
    <source>
        <dbReference type="ARBA" id="ARBA00005322"/>
    </source>
</evidence>
<feature type="compositionally biased region" description="Polar residues" evidence="7">
    <location>
        <begin position="1"/>
        <end position="28"/>
    </location>
</feature>
<dbReference type="InterPro" id="IPR031316">
    <property type="entry name" value="FlgM_C"/>
</dbReference>
<dbReference type="Pfam" id="PF04316">
    <property type="entry name" value="FlgM"/>
    <property type="match status" value="1"/>
</dbReference>
<feature type="domain" description="Anti-sigma-28 factor FlgM C-terminal" evidence="8">
    <location>
        <begin position="44"/>
        <end position="98"/>
    </location>
</feature>
<dbReference type="SUPFAM" id="SSF101498">
    <property type="entry name" value="Anti-sigma factor FlgM"/>
    <property type="match status" value="1"/>
</dbReference>
<keyword evidence="3" id="KW-0678">Repressor</keyword>
<feature type="compositionally biased region" description="Polar residues" evidence="7">
    <location>
        <begin position="35"/>
        <end position="46"/>
    </location>
</feature>
<keyword evidence="5" id="KW-0805">Transcription regulation</keyword>
<evidence type="ECO:0000256" key="2">
    <source>
        <dbReference type="ARBA" id="ARBA00017823"/>
    </source>
</evidence>
<evidence type="ECO:0000256" key="7">
    <source>
        <dbReference type="SAM" id="MobiDB-lite"/>
    </source>
</evidence>
<accession>A0A3B0XK09</accession>
<name>A0A3B0XK09_9ZZZZ</name>
<dbReference type="InterPro" id="IPR007412">
    <property type="entry name" value="FlgM"/>
</dbReference>